<gene>
    <name evidence="15" type="primary">mutM</name>
    <name evidence="15" type="synonym">fpg</name>
    <name evidence="18" type="ordered locus">Bsel_1360</name>
</gene>
<keyword evidence="9 15" id="KW-0238">DNA-binding</keyword>
<dbReference type="EC" id="3.2.2.23" evidence="15"/>
<dbReference type="eggNOG" id="COG0266">
    <property type="taxonomic scope" value="Bacteria"/>
</dbReference>
<evidence type="ECO:0000256" key="12">
    <source>
        <dbReference type="ARBA" id="ARBA00023268"/>
    </source>
</evidence>
<dbReference type="InterPro" id="IPR012319">
    <property type="entry name" value="FPG_cat"/>
</dbReference>
<evidence type="ECO:0000313" key="18">
    <source>
        <dbReference type="EMBL" id="ADH98872.1"/>
    </source>
</evidence>
<dbReference type="GO" id="GO:0006284">
    <property type="term" value="P:base-excision repair"/>
    <property type="evidence" value="ECO:0007669"/>
    <property type="project" value="InterPro"/>
</dbReference>
<dbReference type="STRING" id="439292.Bsel_1360"/>
<dbReference type="Gene3D" id="1.10.8.50">
    <property type="match status" value="1"/>
</dbReference>
<sequence length="286" mass="31552">MPELPEVETVRQTLTELLIGRTIEDVWVGWPAMIKEPDDVERFALMLTGQTIQSIGRKGKFLKLYLDDCVLVSHLRMEGKYALKEAGSERSKHTHVVIRFTDGTALHYADVRKFGTMHAFVKGTEEQRPPLSKVGPEPVGKDRITADELGTRLKKTTRAVKAALLDQSLVAGLGNIYVDEALFRAGIHPAVPAHTLPDKLIPVLLSAISDTLQEAIDQGGTSIRSYVNGKGEMGYFQQQLFVYGRTGEPCRKCGTPISRSVVGGRGTHTCEVCQPNRVNQKGEKET</sequence>
<dbReference type="InterPro" id="IPR020629">
    <property type="entry name" value="FPG_Glyclase"/>
</dbReference>
<evidence type="ECO:0000256" key="8">
    <source>
        <dbReference type="ARBA" id="ARBA00022833"/>
    </source>
</evidence>
<keyword evidence="10 15" id="KW-0234">DNA repair</keyword>
<comment type="similarity">
    <text evidence="2 15">Belongs to the FPG family.</text>
</comment>
<comment type="caution">
    <text evidence="15">Lacks conserved residue(s) required for the propagation of feature annotation.</text>
</comment>
<feature type="binding site" evidence="15">
    <location>
        <position position="93"/>
    </location>
    <ligand>
        <name>DNA</name>
        <dbReference type="ChEBI" id="CHEBI:16991"/>
    </ligand>
</feature>
<dbReference type="CDD" id="cd08966">
    <property type="entry name" value="EcFpg-like_N"/>
    <property type="match status" value="1"/>
</dbReference>
<dbReference type="OrthoDB" id="9800855at2"/>
<dbReference type="InterPro" id="IPR000214">
    <property type="entry name" value="Znf_DNA_glyclase/AP_lyase"/>
</dbReference>
<keyword evidence="7 15" id="KW-0378">Hydrolase</keyword>
<dbReference type="PANTHER" id="PTHR22993:SF9">
    <property type="entry name" value="FORMAMIDOPYRIMIDINE-DNA GLYCOSYLASE"/>
    <property type="match status" value="1"/>
</dbReference>
<dbReference type="Proteomes" id="UP000000271">
    <property type="component" value="Chromosome"/>
</dbReference>
<evidence type="ECO:0000256" key="15">
    <source>
        <dbReference type="HAMAP-Rule" id="MF_00103"/>
    </source>
</evidence>
<dbReference type="AlphaFoldDB" id="D6XST6"/>
<comment type="catalytic activity">
    <reaction evidence="1 15">
        <text>Hydrolysis of DNA containing ring-opened 7-methylguanine residues, releasing 2,6-diamino-4-hydroxy-5-(N-methyl)formamidopyrimidine.</text>
        <dbReference type="EC" id="3.2.2.23"/>
    </reaction>
</comment>
<dbReference type="Pfam" id="PF01149">
    <property type="entry name" value="Fapy_DNA_glyco"/>
    <property type="match status" value="1"/>
</dbReference>
<evidence type="ECO:0000256" key="2">
    <source>
        <dbReference type="ARBA" id="ARBA00009409"/>
    </source>
</evidence>
<feature type="active site" description="Proton donor" evidence="15">
    <location>
        <position position="3"/>
    </location>
</feature>
<dbReference type="KEGG" id="bse:Bsel_1360"/>
<organism evidence="18 19">
    <name type="scientific">Bacillus selenitireducens (strain ATCC 700615 / DSM 15326 / MLS10)</name>
    <dbReference type="NCBI Taxonomy" id="439292"/>
    <lineage>
        <taxon>Bacteria</taxon>
        <taxon>Bacillati</taxon>
        <taxon>Bacillota</taxon>
        <taxon>Bacilli</taxon>
        <taxon>Bacillales</taxon>
        <taxon>Bacillaceae</taxon>
        <taxon>Salisediminibacterium</taxon>
    </lineage>
</organism>
<dbReference type="Pfam" id="PF06831">
    <property type="entry name" value="H2TH"/>
    <property type="match status" value="1"/>
</dbReference>
<feature type="active site" description="Schiff-base intermediate with DNA" evidence="15">
    <location>
        <position position="2"/>
    </location>
</feature>
<evidence type="ECO:0000256" key="5">
    <source>
        <dbReference type="ARBA" id="ARBA00022763"/>
    </source>
</evidence>
<comment type="function">
    <text evidence="15">Involved in base excision repair of DNA damaged by oxidation or by mutagenic agents. Acts as DNA glycosylase that recognizes and removes damaged bases. Has a preference for oxidized purines, such as 7,8-dihydro-8-oxoguanine (8-oxoG). Has AP (apurinic/apyrimidinic) lyase activity and introduces nicks in the DNA strand. Cleaves the DNA backbone by beta-delta elimination to generate a single-strand break at the site of the removed base with both 3'- and 5'-phosphates.</text>
</comment>
<reference evidence="18" key="1">
    <citation type="submission" date="2009-10" db="EMBL/GenBank/DDBJ databases">
        <title>Complete sequence of Bacillus selenitireducens MLS10.</title>
        <authorList>
            <consortium name="US DOE Joint Genome Institute"/>
            <person name="Lucas S."/>
            <person name="Copeland A."/>
            <person name="Lapidus A."/>
            <person name="Glavina del Rio T."/>
            <person name="Dalin E."/>
            <person name="Tice H."/>
            <person name="Bruce D."/>
            <person name="Goodwin L."/>
            <person name="Pitluck S."/>
            <person name="Sims D."/>
            <person name="Brettin T."/>
            <person name="Detter J.C."/>
            <person name="Han C."/>
            <person name="Larimer F."/>
            <person name="Land M."/>
            <person name="Hauser L."/>
            <person name="Kyrpides N."/>
            <person name="Ovchinnikova G."/>
            <person name="Stolz J."/>
        </authorList>
    </citation>
    <scope>NUCLEOTIDE SEQUENCE [LARGE SCALE GENOMIC DNA]</scope>
    <source>
        <strain evidence="18">MLS10</strain>
    </source>
</reference>
<dbReference type="GO" id="GO:0003684">
    <property type="term" value="F:damaged DNA binding"/>
    <property type="evidence" value="ECO:0007669"/>
    <property type="project" value="InterPro"/>
</dbReference>
<keyword evidence="11 15" id="KW-0456">Lyase</keyword>
<dbReference type="EC" id="4.2.99.18" evidence="15"/>
<dbReference type="RefSeq" id="WP_013172296.1">
    <property type="nucleotide sequence ID" value="NC_014219.1"/>
</dbReference>
<keyword evidence="4 15" id="KW-0479">Metal-binding</keyword>
<comment type="subunit">
    <text evidence="3 15">Monomer.</text>
</comment>
<dbReference type="InterPro" id="IPR010663">
    <property type="entry name" value="Znf_FPG/IleRS"/>
</dbReference>
<evidence type="ECO:0000256" key="4">
    <source>
        <dbReference type="ARBA" id="ARBA00022723"/>
    </source>
</evidence>
<evidence type="ECO:0000256" key="13">
    <source>
        <dbReference type="ARBA" id="ARBA00023295"/>
    </source>
</evidence>
<accession>D6XST6</accession>
<keyword evidence="8 15" id="KW-0862">Zinc</keyword>
<comment type="cofactor">
    <cofactor evidence="15">
        <name>Zn(2+)</name>
        <dbReference type="ChEBI" id="CHEBI:29105"/>
    </cofactor>
    <text evidence="15">Binds 1 zinc ion per subunit.</text>
</comment>
<keyword evidence="6 15" id="KW-0863">Zinc-finger</keyword>
<evidence type="ECO:0000256" key="3">
    <source>
        <dbReference type="ARBA" id="ARBA00011245"/>
    </source>
</evidence>
<dbReference type="HAMAP" id="MF_00103">
    <property type="entry name" value="Fapy_DNA_glycosyl"/>
    <property type="match status" value="1"/>
</dbReference>
<proteinExistence type="inferred from homology"/>
<feature type="binding site" evidence="15">
    <location>
        <position position="112"/>
    </location>
    <ligand>
        <name>DNA</name>
        <dbReference type="ChEBI" id="CHEBI:16991"/>
    </ligand>
</feature>
<evidence type="ECO:0000313" key="19">
    <source>
        <dbReference type="Proteomes" id="UP000000271"/>
    </source>
</evidence>
<dbReference type="SUPFAM" id="SSF46946">
    <property type="entry name" value="S13-like H2TH domain"/>
    <property type="match status" value="1"/>
</dbReference>
<feature type="active site" description="Proton donor; for delta-elimination activity" evidence="15">
    <location>
        <position position="265"/>
    </location>
</feature>
<dbReference type="HOGENOM" id="CLU_038423_1_2_9"/>
<dbReference type="SMART" id="SM00898">
    <property type="entry name" value="Fapy_DNA_glyco"/>
    <property type="match status" value="1"/>
</dbReference>
<evidence type="ECO:0000256" key="1">
    <source>
        <dbReference type="ARBA" id="ARBA00001668"/>
    </source>
</evidence>
<dbReference type="Gene3D" id="3.20.190.10">
    <property type="entry name" value="MutM-like, N-terminal"/>
    <property type="match status" value="1"/>
</dbReference>
<dbReference type="InterPro" id="IPR010979">
    <property type="entry name" value="Ribosomal_uS13-like_H2TH"/>
</dbReference>
<evidence type="ECO:0000259" key="17">
    <source>
        <dbReference type="PROSITE" id="PS51068"/>
    </source>
</evidence>
<evidence type="ECO:0000259" key="16">
    <source>
        <dbReference type="PROSITE" id="PS51066"/>
    </source>
</evidence>
<evidence type="ECO:0000256" key="9">
    <source>
        <dbReference type="ARBA" id="ARBA00023125"/>
    </source>
</evidence>
<feature type="domain" description="Formamidopyrimidine-DNA glycosylase catalytic" evidence="17">
    <location>
        <begin position="2"/>
        <end position="115"/>
    </location>
</feature>
<feature type="active site" description="Proton donor; for beta-elimination activity" evidence="15">
    <location>
        <position position="60"/>
    </location>
</feature>
<dbReference type="GO" id="GO:0034039">
    <property type="term" value="F:8-oxo-7,8-dihydroguanine DNA N-glycosylase activity"/>
    <property type="evidence" value="ECO:0007669"/>
    <property type="project" value="TreeGrafter"/>
</dbReference>
<dbReference type="Pfam" id="PF06827">
    <property type="entry name" value="zf-FPG_IleRS"/>
    <property type="match status" value="1"/>
</dbReference>
<dbReference type="PROSITE" id="PS51066">
    <property type="entry name" value="ZF_FPG_2"/>
    <property type="match status" value="1"/>
</dbReference>
<dbReference type="InterPro" id="IPR035937">
    <property type="entry name" value="FPG_N"/>
</dbReference>
<dbReference type="SMART" id="SM01232">
    <property type="entry name" value="H2TH"/>
    <property type="match status" value="1"/>
</dbReference>
<evidence type="ECO:0000256" key="14">
    <source>
        <dbReference type="ARBA" id="ARBA00044632"/>
    </source>
</evidence>
<keyword evidence="19" id="KW-1185">Reference proteome</keyword>
<dbReference type="NCBIfam" id="NF002211">
    <property type="entry name" value="PRK01103.1"/>
    <property type="match status" value="1"/>
</dbReference>
<protein>
    <recommendedName>
        <fullName evidence="15">Formamidopyrimidine-DNA glycosylase</fullName>
        <shortName evidence="15">Fapy-DNA glycosylase</shortName>
        <ecNumber evidence="15">3.2.2.23</ecNumber>
    </recommendedName>
    <alternativeName>
        <fullName evidence="15">DNA-(apurinic or apyrimidinic site) lyase MutM</fullName>
        <shortName evidence="15">AP lyase MutM</shortName>
        <ecNumber evidence="15">4.2.99.18</ecNumber>
    </alternativeName>
</protein>
<comment type="catalytic activity">
    <reaction evidence="14 15">
        <text>2'-deoxyribonucleotide-(2'-deoxyribose 5'-phosphate)-2'-deoxyribonucleotide-DNA = a 3'-end 2'-deoxyribonucleotide-(2,3-dehydro-2,3-deoxyribose 5'-phosphate)-DNA + a 5'-end 5'-phospho-2'-deoxyribonucleoside-DNA + H(+)</text>
        <dbReference type="Rhea" id="RHEA:66592"/>
        <dbReference type="Rhea" id="RHEA-COMP:13180"/>
        <dbReference type="Rhea" id="RHEA-COMP:16897"/>
        <dbReference type="Rhea" id="RHEA-COMP:17067"/>
        <dbReference type="ChEBI" id="CHEBI:15378"/>
        <dbReference type="ChEBI" id="CHEBI:136412"/>
        <dbReference type="ChEBI" id="CHEBI:157695"/>
        <dbReference type="ChEBI" id="CHEBI:167181"/>
        <dbReference type="EC" id="4.2.99.18"/>
    </reaction>
</comment>
<dbReference type="SUPFAM" id="SSF81624">
    <property type="entry name" value="N-terminal domain of MutM-like DNA repair proteins"/>
    <property type="match status" value="1"/>
</dbReference>
<keyword evidence="5 15" id="KW-0227">DNA damage</keyword>
<name>D6XST6_BACIE</name>
<dbReference type="PANTHER" id="PTHR22993">
    <property type="entry name" value="FORMAMIDOPYRIMIDINE-DNA GLYCOSYLASE"/>
    <property type="match status" value="1"/>
</dbReference>
<evidence type="ECO:0000256" key="11">
    <source>
        <dbReference type="ARBA" id="ARBA00023239"/>
    </source>
</evidence>
<dbReference type="GO" id="GO:0003690">
    <property type="term" value="F:double-stranded DNA binding"/>
    <property type="evidence" value="ECO:0007669"/>
    <property type="project" value="UniProtKB-ARBA"/>
</dbReference>
<dbReference type="InterPro" id="IPR015886">
    <property type="entry name" value="H2TH_FPG"/>
</dbReference>
<keyword evidence="12 15" id="KW-0511">Multifunctional enzyme</keyword>
<feature type="domain" description="FPG-type" evidence="16">
    <location>
        <begin position="241"/>
        <end position="275"/>
    </location>
</feature>
<dbReference type="EMBL" id="CP001791">
    <property type="protein sequence ID" value="ADH98872.1"/>
    <property type="molecule type" value="Genomic_DNA"/>
</dbReference>
<evidence type="ECO:0000256" key="7">
    <source>
        <dbReference type="ARBA" id="ARBA00022801"/>
    </source>
</evidence>
<dbReference type="FunFam" id="1.10.8.50:FF:000003">
    <property type="entry name" value="Formamidopyrimidine-DNA glycosylase"/>
    <property type="match status" value="1"/>
</dbReference>
<evidence type="ECO:0000256" key="10">
    <source>
        <dbReference type="ARBA" id="ARBA00023204"/>
    </source>
</evidence>
<evidence type="ECO:0000256" key="6">
    <source>
        <dbReference type="ARBA" id="ARBA00022771"/>
    </source>
</evidence>
<dbReference type="GO" id="GO:0008270">
    <property type="term" value="F:zinc ion binding"/>
    <property type="evidence" value="ECO:0007669"/>
    <property type="project" value="UniProtKB-UniRule"/>
</dbReference>
<keyword evidence="13 15" id="KW-0326">Glycosidase</keyword>
<dbReference type="PROSITE" id="PS51068">
    <property type="entry name" value="FPG_CAT"/>
    <property type="match status" value="1"/>
</dbReference>
<dbReference type="SUPFAM" id="SSF57716">
    <property type="entry name" value="Glucocorticoid receptor-like (DNA-binding domain)"/>
    <property type="match status" value="1"/>
</dbReference>
<dbReference type="NCBIfam" id="TIGR00577">
    <property type="entry name" value="fpg"/>
    <property type="match status" value="1"/>
</dbReference>
<dbReference type="GO" id="GO:0140078">
    <property type="term" value="F:class I DNA-(apurinic or apyrimidinic site) endonuclease activity"/>
    <property type="evidence" value="ECO:0007669"/>
    <property type="project" value="UniProtKB-EC"/>
</dbReference>